<organism evidence="1 2">
    <name type="scientific">Acidovorax soli</name>
    <dbReference type="NCBI Taxonomy" id="592050"/>
    <lineage>
        <taxon>Bacteria</taxon>
        <taxon>Pseudomonadati</taxon>
        <taxon>Pseudomonadota</taxon>
        <taxon>Betaproteobacteria</taxon>
        <taxon>Burkholderiales</taxon>
        <taxon>Comamonadaceae</taxon>
        <taxon>Acidovorax</taxon>
    </lineage>
</organism>
<name>A0A7X0PHS4_9BURK</name>
<sequence length="68" mass="7155">MPAAIASPATIRIAIVPDDPQFQAAVASAIRLTHDRRPLWVADTLARGLHALNDGPAAVHAARVRGLI</sequence>
<dbReference type="RefSeq" id="WP_184861924.1">
    <property type="nucleotide sequence ID" value="NZ_JACHLK010000011.1"/>
</dbReference>
<keyword evidence="2" id="KW-1185">Reference proteome</keyword>
<protein>
    <submittedName>
        <fullName evidence="1">Uncharacterized protein</fullName>
    </submittedName>
</protein>
<dbReference type="Proteomes" id="UP000575083">
    <property type="component" value="Unassembled WGS sequence"/>
</dbReference>
<evidence type="ECO:0000313" key="2">
    <source>
        <dbReference type="Proteomes" id="UP000575083"/>
    </source>
</evidence>
<reference evidence="1 2" key="1">
    <citation type="submission" date="2020-08" db="EMBL/GenBank/DDBJ databases">
        <title>Functional genomics of gut bacteria from endangered species of beetles.</title>
        <authorList>
            <person name="Carlos-Shanley C."/>
        </authorList>
    </citation>
    <scope>NUCLEOTIDE SEQUENCE [LARGE SCALE GENOMIC DNA]</scope>
    <source>
        <strain evidence="1 2">S00198</strain>
    </source>
</reference>
<dbReference type="EMBL" id="JACHLK010000011">
    <property type="protein sequence ID" value="MBB6562175.1"/>
    <property type="molecule type" value="Genomic_DNA"/>
</dbReference>
<evidence type="ECO:0000313" key="1">
    <source>
        <dbReference type="EMBL" id="MBB6562175.1"/>
    </source>
</evidence>
<proteinExistence type="predicted"/>
<comment type="caution">
    <text evidence="1">The sequence shown here is derived from an EMBL/GenBank/DDBJ whole genome shotgun (WGS) entry which is preliminary data.</text>
</comment>
<dbReference type="AlphaFoldDB" id="A0A7X0PHS4"/>
<gene>
    <name evidence="1" type="ORF">HNP48_004884</name>
</gene>
<accession>A0A7X0PHS4</accession>